<evidence type="ECO:0000259" key="1">
    <source>
        <dbReference type="Pfam" id="PF00700"/>
    </source>
</evidence>
<evidence type="ECO:0000313" key="2">
    <source>
        <dbReference type="EMBL" id="TCO73382.1"/>
    </source>
</evidence>
<organism evidence="2 3">
    <name type="scientific">Rhodovulum euryhalinum</name>
    <dbReference type="NCBI Taxonomy" id="35805"/>
    <lineage>
        <taxon>Bacteria</taxon>
        <taxon>Pseudomonadati</taxon>
        <taxon>Pseudomonadota</taxon>
        <taxon>Alphaproteobacteria</taxon>
        <taxon>Rhodobacterales</taxon>
        <taxon>Paracoccaceae</taxon>
        <taxon>Rhodovulum</taxon>
    </lineage>
</organism>
<proteinExistence type="predicted"/>
<keyword evidence="2" id="KW-0966">Cell projection</keyword>
<comment type="caution">
    <text evidence="2">The sequence shown here is derived from an EMBL/GenBank/DDBJ whole genome shotgun (WGS) entry which is preliminary data.</text>
</comment>
<feature type="domain" description="Flagellin C-terminal" evidence="1">
    <location>
        <begin position="262"/>
        <end position="335"/>
    </location>
</feature>
<dbReference type="Proteomes" id="UP000295142">
    <property type="component" value="Unassembled WGS sequence"/>
</dbReference>
<name>A0A4R2KLB4_9RHOB</name>
<sequence length="336" mass="35336">MSFVSVGDLSRGFALRTQTADIKARLNRLGEEFSTGITADPAARLRGDFRALGAIERSLKVMDSYEIATKEAALTTEAMQNALGQVHDASQNLSSSLLNASNMFDARTIDVLGADAKGWFEMSVSALNVQVAGRTLFAGAATDRAALATGAEIYDDVKAAVAGLTTASDVLDAIDLWFDAPGGGFETSGYLGSASPVGAVRLNDGNSLALDVSAADPVIRDTLKDMAAAALLSDPTLFGGDVTQRTSLAARVGESLLTNSGNLTALRGEIGSAQARVESIRTENSASRQMFELARIDMLAVDQYDAASEFQAVEAQLETIYTVTARLSRLSLADYI</sequence>
<evidence type="ECO:0000313" key="3">
    <source>
        <dbReference type="Proteomes" id="UP000295142"/>
    </source>
</evidence>
<dbReference type="OrthoDB" id="7312911at2"/>
<dbReference type="InterPro" id="IPR046358">
    <property type="entry name" value="Flagellin_C"/>
</dbReference>
<protein>
    <submittedName>
        <fullName evidence="2">Flagellar hook-associated protein 3 FlgL</fullName>
    </submittedName>
</protein>
<dbReference type="Gene3D" id="1.20.1330.10">
    <property type="entry name" value="f41 fragment of flagellin, N-terminal domain"/>
    <property type="match status" value="1"/>
</dbReference>
<keyword evidence="3" id="KW-1185">Reference proteome</keyword>
<dbReference type="SUPFAM" id="SSF64518">
    <property type="entry name" value="Phase 1 flagellin"/>
    <property type="match status" value="1"/>
</dbReference>
<accession>A0A4R2KLB4</accession>
<reference evidence="2 3" key="1">
    <citation type="submission" date="2019-03" db="EMBL/GenBank/DDBJ databases">
        <title>Genomic Encyclopedia of Type Strains, Phase IV (KMG-IV): sequencing the most valuable type-strain genomes for metagenomic binning, comparative biology and taxonomic classification.</title>
        <authorList>
            <person name="Goeker M."/>
        </authorList>
    </citation>
    <scope>NUCLEOTIDE SEQUENCE [LARGE SCALE GENOMIC DNA]</scope>
    <source>
        <strain evidence="2 3">DSM 4868</strain>
    </source>
</reference>
<keyword evidence="2" id="KW-0282">Flagellum</keyword>
<dbReference type="EMBL" id="SLWW01000002">
    <property type="protein sequence ID" value="TCO73382.1"/>
    <property type="molecule type" value="Genomic_DNA"/>
</dbReference>
<dbReference type="Pfam" id="PF00700">
    <property type="entry name" value="Flagellin_C"/>
    <property type="match status" value="1"/>
</dbReference>
<dbReference type="RefSeq" id="WP_132541583.1">
    <property type="nucleotide sequence ID" value="NZ_SLWW01000002.1"/>
</dbReference>
<dbReference type="AlphaFoldDB" id="A0A4R2KLB4"/>
<keyword evidence="2" id="KW-0969">Cilium</keyword>
<gene>
    <name evidence="2" type="ORF">EV655_102146</name>
</gene>